<keyword evidence="2" id="KW-1185">Reference proteome</keyword>
<organism evidence="1 2">
    <name type="scientific">Stylosanthes scabra</name>
    <dbReference type="NCBI Taxonomy" id="79078"/>
    <lineage>
        <taxon>Eukaryota</taxon>
        <taxon>Viridiplantae</taxon>
        <taxon>Streptophyta</taxon>
        <taxon>Embryophyta</taxon>
        <taxon>Tracheophyta</taxon>
        <taxon>Spermatophyta</taxon>
        <taxon>Magnoliopsida</taxon>
        <taxon>eudicotyledons</taxon>
        <taxon>Gunneridae</taxon>
        <taxon>Pentapetalae</taxon>
        <taxon>rosids</taxon>
        <taxon>fabids</taxon>
        <taxon>Fabales</taxon>
        <taxon>Fabaceae</taxon>
        <taxon>Papilionoideae</taxon>
        <taxon>50 kb inversion clade</taxon>
        <taxon>dalbergioids sensu lato</taxon>
        <taxon>Dalbergieae</taxon>
        <taxon>Pterocarpus clade</taxon>
        <taxon>Stylosanthes</taxon>
    </lineage>
</organism>
<gene>
    <name evidence="1" type="ORF">PIB30_006605</name>
</gene>
<proteinExistence type="predicted"/>
<evidence type="ECO:0008006" key="3">
    <source>
        <dbReference type="Google" id="ProtNLM"/>
    </source>
</evidence>
<evidence type="ECO:0000313" key="2">
    <source>
        <dbReference type="Proteomes" id="UP001341840"/>
    </source>
</evidence>
<sequence>MAVWRMRSLAVAVCSKMRRFRSFHRCQRIVAANAPCLLAFGRCLSCSIRWSHHRQNSEKLPTPMKECKSDWDQTSIANGHEERQCITDSTCSSHLGQVSIIEKILLFNLCLTGRPL</sequence>
<evidence type="ECO:0000313" key="1">
    <source>
        <dbReference type="EMBL" id="MED6216320.1"/>
    </source>
</evidence>
<name>A0ABU6Z401_9FABA</name>
<protein>
    <recommendedName>
        <fullName evidence="3">Secreted protein</fullName>
    </recommendedName>
</protein>
<dbReference type="Proteomes" id="UP001341840">
    <property type="component" value="Unassembled WGS sequence"/>
</dbReference>
<accession>A0ABU6Z401</accession>
<comment type="caution">
    <text evidence="1">The sequence shown here is derived from an EMBL/GenBank/DDBJ whole genome shotgun (WGS) entry which is preliminary data.</text>
</comment>
<dbReference type="EMBL" id="JASCZI010271874">
    <property type="protein sequence ID" value="MED6216320.1"/>
    <property type="molecule type" value="Genomic_DNA"/>
</dbReference>
<reference evidence="1 2" key="1">
    <citation type="journal article" date="2023" name="Plants (Basel)">
        <title>Bridging the Gap: Combining Genomics and Transcriptomics Approaches to Understand Stylosanthes scabra, an Orphan Legume from the Brazilian Caatinga.</title>
        <authorList>
            <person name="Ferreira-Neto J.R.C."/>
            <person name="da Silva M.D."/>
            <person name="Binneck E."/>
            <person name="de Melo N.F."/>
            <person name="da Silva R.H."/>
            <person name="de Melo A.L.T.M."/>
            <person name="Pandolfi V."/>
            <person name="Bustamante F.O."/>
            <person name="Brasileiro-Vidal A.C."/>
            <person name="Benko-Iseppon A.M."/>
        </authorList>
    </citation>
    <scope>NUCLEOTIDE SEQUENCE [LARGE SCALE GENOMIC DNA]</scope>
    <source>
        <tissue evidence="1">Leaves</tissue>
    </source>
</reference>